<comment type="caution">
    <text evidence="2">The sequence shown here is derived from an EMBL/GenBank/DDBJ whole genome shotgun (WGS) entry which is preliminary data.</text>
</comment>
<dbReference type="EMBL" id="LAZR01001081">
    <property type="protein sequence ID" value="KKN51069.1"/>
    <property type="molecule type" value="Genomic_DNA"/>
</dbReference>
<proteinExistence type="predicted"/>
<organism evidence="2">
    <name type="scientific">marine sediment metagenome</name>
    <dbReference type="NCBI Taxonomy" id="412755"/>
    <lineage>
        <taxon>unclassified sequences</taxon>
        <taxon>metagenomes</taxon>
        <taxon>ecological metagenomes</taxon>
    </lineage>
</organism>
<name>A0A0F9R8B9_9ZZZZ</name>
<protein>
    <submittedName>
        <fullName evidence="2">Uncharacterized protein</fullName>
    </submittedName>
</protein>
<feature type="compositionally biased region" description="Basic and acidic residues" evidence="1">
    <location>
        <begin position="89"/>
        <end position="98"/>
    </location>
</feature>
<dbReference type="AlphaFoldDB" id="A0A0F9R8B9"/>
<evidence type="ECO:0000256" key="1">
    <source>
        <dbReference type="SAM" id="MobiDB-lite"/>
    </source>
</evidence>
<gene>
    <name evidence="2" type="ORF">LCGC14_0626410</name>
</gene>
<accession>A0A0F9R8B9</accession>
<feature type="region of interest" description="Disordered" evidence="1">
    <location>
        <begin position="82"/>
        <end position="106"/>
    </location>
</feature>
<sequence>MFIKSSCLSVFGMALLAAPTFLNAHSGPLNDVAVKACADKVKSQSCKYEGGHNDLYIGSCQYMADDLMCVRSQPIQKIDNEISAPIKSHTHEKEKSDLKTNVNKAM</sequence>
<reference evidence="2" key="1">
    <citation type="journal article" date="2015" name="Nature">
        <title>Complex archaea that bridge the gap between prokaryotes and eukaryotes.</title>
        <authorList>
            <person name="Spang A."/>
            <person name="Saw J.H."/>
            <person name="Jorgensen S.L."/>
            <person name="Zaremba-Niedzwiedzka K."/>
            <person name="Martijn J."/>
            <person name="Lind A.E."/>
            <person name="van Eijk R."/>
            <person name="Schleper C."/>
            <person name="Guy L."/>
            <person name="Ettema T.J."/>
        </authorList>
    </citation>
    <scope>NUCLEOTIDE SEQUENCE</scope>
</reference>
<evidence type="ECO:0000313" key="2">
    <source>
        <dbReference type="EMBL" id="KKN51069.1"/>
    </source>
</evidence>